<feature type="domain" description="MurNAc-LAA" evidence="3">
    <location>
        <begin position="139"/>
        <end position="267"/>
    </location>
</feature>
<dbReference type="PANTHER" id="PTHR30404">
    <property type="entry name" value="N-ACETYLMURAMOYL-L-ALANINE AMIDASE"/>
    <property type="match status" value="1"/>
</dbReference>
<dbReference type="PANTHER" id="PTHR30404:SF0">
    <property type="entry name" value="N-ACETYLMURAMOYL-L-ALANINE AMIDASE AMIC"/>
    <property type="match status" value="1"/>
</dbReference>
<reference evidence="4" key="1">
    <citation type="submission" date="2020-11" db="EMBL/GenBank/DDBJ databases">
        <title>Isolation and identification of active actinomycetes.</title>
        <authorList>
            <person name="Yu B."/>
        </authorList>
    </citation>
    <scope>NUCLEOTIDE SEQUENCE</scope>
    <source>
        <strain evidence="4">NEAU-YB345</strain>
    </source>
</reference>
<protein>
    <submittedName>
        <fullName evidence="4">N-acetylmuramoyl-L-alanine amidase</fullName>
    </submittedName>
</protein>
<dbReference type="AlphaFoldDB" id="A0A931B0L7"/>
<dbReference type="GO" id="GO:0009253">
    <property type="term" value="P:peptidoglycan catabolic process"/>
    <property type="evidence" value="ECO:0007669"/>
    <property type="project" value="InterPro"/>
</dbReference>
<gene>
    <name evidence="4" type="ORF">I2501_12685</name>
</gene>
<dbReference type="EMBL" id="JADPRT010000004">
    <property type="protein sequence ID" value="MBF9068879.1"/>
    <property type="molecule type" value="Genomic_DNA"/>
</dbReference>
<dbReference type="InterPro" id="IPR002508">
    <property type="entry name" value="MurNAc-LAA_cat"/>
</dbReference>
<sequence>MRARRWMWQYPTAAALALCALLTGGAGTSGARMAADVGLPHVGLPQVGLPLAGRTVVVDPGHNPGNPAHLAEINQLVDVGNGRKACNTTGTATDGGYPESAFTLDVARRVRALLDAEGARVVLTQDGDRPWGPCVTERAAVGNREHADAVVAIHADGARPDGYGFHVILPALVVAGAADTSAVVGPSRALGLALRDAFARATGEPYSSYLGQGTALVTRGDLGGLNLSRVPAVFIECANMRNADDAARVTSPEWRESAARGIAAGITAYLTGATAGVAPAQWRG</sequence>
<feature type="signal peptide" evidence="2">
    <location>
        <begin position="1"/>
        <end position="34"/>
    </location>
</feature>
<dbReference type="GO" id="GO:0008745">
    <property type="term" value="F:N-acetylmuramoyl-L-alanine amidase activity"/>
    <property type="evidence" value="ECO:0007669"/>
    <property type="project" value="InterPro"/>
</dbReference>
<evidence type="ECO:0000313" key="4">
    <source>
        <dbReference type="EMBL" id="MBF9068879.1"/>
    </source>
</evidence>
<accession>A0A931B0L7</accession>
<organism evidence="4 5">
    <name type="scientific">Streptacidiphilus fuscans</name>
    <dbReference type="NCBI Taxonomy" id="2789292"/>
    <lineage>
        <taxon>Bacteria</taxon>
        <taxon>Bacillati</taxon>
        <taxon>Actinomycetota</taxon>
        <taxon>Actinomycetes</taxon>
        <taxon>Kitasatosporales</taxon>
        <taxon>Streptomycetaceae</taxon>
        <taxon>Streptacidiphilus</taxon>
    </lineage>
</organism>
<evidence type="ECO:0000256" key="1">
    <source>
        <dbReference type="ARBA" id="ARBA00022801"/>
    </source>
</evidence>
<keyword evidence="1" id="KW-0378">Hydrolase</keyword>
<dbReference type="InterPro" id="IPR050695">
    <property type="entry name" value="N-acetylmuramoyl_amidase_3"/>
</dbReference>
<dbReference type="Proteomes" id="UP000657385">
    <property type="component" value="Unassembled WGS sequence"/>
</dbReference>
<name>A0A931B0L7_9ACTN</name>
<dbReference type="RefSeq" id="WP_196194015.1">
    <property type="nucleotide sequence ID" value="NZ_JADPRT010000004.1"/>
</dbReference>
<evidence type="ECO:0000313" key="5">
    <source>
        <dbReference type="Proteomes" id="UP000657385"/>
    </source>
</evidence>
<dbReference type="Gene3D" id="3.40.630.40">
    <property type="entry name" value="Zn-dependent exopeptidases"/>
    <property type="match status" value="1"/>
</dbReference>
<dbReference type="CDD" id="cd02696">
    <property type="entry name" value="MurNAc-LAA"/>
    <property type="match status" value="1"/>
</dbReference>
<dbReference type="Pfam" id="PF01520">
    <property type="entry name" value="Amidase_3"/>
    <property type="match status" value="1"/>
</dbReference>
<evidence type="ECO:0000256" key="2">
    <source>
        <dbReference type="SAM" id="SignalP"/>
    </source>
</evidence>
<dbReference type="GO" id="GO:0030288">
    <property type="term" value="C:outer membrane-bounded periplasmic space"/>
    <property type="evidence" value="ECO:0007669"/>
    <property type="project" value="TreeGrafter"/>
</dbReference>
<keyword evidence="5" id="KW-1185">Reference proteome</keyword>
<proteinExistence type="predicted"/>
<dbReference type="SUPFAM" id="SSF53187">
    <property type="entry name" value="Zn-dependent exopeptidases"/>
    <property type="match status" value="1"/>
</dbReference>
<feature type="chain" id="PRO_5039016183" evidence="2">
    <location>
        <begin position="35"/>
        <end position="284"/>
    </location>
</feature>
<dbReference type="SMART" id="SM00646">
    <property type="entry name" value="Ami_3"/>
    <property type="match status" value="1"/>
</dbReference>
<evidence type="ECO:0000259" key="3">
    <source>
        <dbReference type="SMART" id="SM00646"/>
    </source>
</evidence>
<comment type="caution">
    <text evidence="4">The sequence shown here is derived from an EMBL/GenBank/DDBJ whole genome shotgun (WGS) entry which is preliminary data.</text>
</comment>
<keyword evidence="2" id="KW-0732">Signal</keyword>